<reference evidence="2" key="1">
    <citation type="journal article" date="2023" name="Plant Biotechnol. J.">
        <title>Chromosome-level wild Hevea brasiliensis genome provides new tools for genomic-assisted breeding and valuable loci to elevate rubber yield.</title>
        <authorList>
            <person name="Cheng H."/>
            <person name="Song X."/>
            <person name="Hu Y."/>
            <person name="Wu T."/>
            <person name="Yang Q."/>
            <person name="An Z."/>
            <person name="Feng S."/>
            <person name="Deng Z."/>
            <person name="Wu W."/>
            <person name="Zeng X."/>
            <person name="Tu M."/>
            <person name="Wang X."/>
            <person name="Huang H."/>
        </authorList>
    </citation>
    <scope>NUCLEOTIDE SEQUENCE</scope>
    <source>
        <strain evidence="2">MT/VB/25A 57/8</strain>
    </source>
</reference>
<organism evidence="2 3">
    <name type="scientific">Hevea brasiliensis</name>
    <name type="common">Para rubber tree</name>
    <name type="synonym">Siphonia brasiliensis</name>
    <dbReference type="NCBI Taxonomy" id="3981"/>
    <lineage>
        <taxon>Eukaryota</taxon>
        <taxon>Viridiplantae</taxon>
        <taxon>Streptophyta</taxon>
        <taxon>Embryophyta</taxon>
        <taxon>Tracheophyta</taxon>
        <taxon>Spermatophyta</taxon>
        <taxon>Magnoliopsida</taxon>
        <taxon>eudicotyledons</taxon>
        <taxon>Gunneridae</taxon>
        <taxon>Pentapetalae</taxon>
        <taxon>rosids</taxon>
        <taxon>fabids</taxon>
        <taxon>Malpighiales</taxon>
        <taxon>Euphorbiaceae</taxon>
        <taxon>Crotonoideae</taxon>
        <taxon>Micrandreae</taxon>
        <taxon>Hevea</taxon>
    </lineage>
</organism>
<dbReference type="Gene3D" id="3.40.50.300">
    <property type="entry name" value="P-loop containing nucleotide triphosphate hydrolases"/>
    <property type="match status" value="1"/>
</dbReference>
<comment type="caution">
    <text evidence="2">The sequence shown here is derived from an EMBL/GenBank/DDBJ whole genome shotgun (WGS) entry which is preliminary data.</text>
</comment>
<evidence type="ECO:0008006" key="4">
    <source>
        <dbReference type="Google" id="ProtNLM"/>
    </source>
</evidence>
<evidence type="ECO:0000313" key="2">
    <source>
        <dbReference type="EMBL" id="KAJ9177247.1"/>
    </source>
</evidence>
<keyword evidence="3" id="KW-1185">Reference proteome</keyword>
<feature type="region of interest" description="Disordered" evidence="1">
    <location>
        <begin position="1"/>
        <end position="23"/>
    </location>
</feature>
<proteinExistence type="predicted"/>
<dbReference type="Proteomes" id="UP001174677">
    <property type="component" value="Chromosome 7"/>
</dbReference>
<protein>
    <recommendedName>
        <fullName evidence="4">Helicase C-terminal domain-containing protein</fullName>
    </recommendedName>
</protein>
<name>A0ABQ9MAC9_HEVBR</name>
<evidence type="ECO:0000256" key="1">
    <source>
        <dbReference type="SAM" id="MobiDB-lite"/>
    </source>
</evidence>
<evidence type="ECO:0000313" key="3">
    <source>
        <dbReference type="Proteomes" id="UP001174677"/>
    </source>
</evidence>
<feature type="compositionally biased region" description="Low complexity" evidence="1">
    <location>
        <begin position="11"/>
        <end position="23"/>
    </location>
</feature>
<sequence>MAIVDATEVASPTSQSPSHSSQQRHFYVAVDRHQFKMETLVDLLGVAGRRSGLPMVLCCSSRDELDAVCSAVSNLPYISLDSLYSDLAESDRTLVLEKFKQSTMRWNQNVTVQSGDEEIEKDEDKSHMIVVTDACLPLLASGESPFSARILINYELPMKKETYARRIASCLAADGIVINMVVGGEVVTLKSVEESSSLVIAEMPINISEIL</sequence>
<accession>A0ABQ9MAC9</accession>
<dbReference type="InterPro" id="IPR027417">
    <property type="entry name" value="P-loop_NTPase"/>
</dbReference>
<dbReference type="EMBL" id="JARPOI010000007">
    <property type="protein sequence ID" value="KAJ9177247.1"/>
    <property type="molecule type" value="Genomic_DNA"/>
</dbReference>
<dbReference type="SUPFAM" id="SSF52540">
    <property type="entry name" value="P-loop containing nucleoside triphosphate hydrolases"/>
    <property type="match status" value="1"/>
</dbReference>
<gene>
    <name evidence="2" type="ORF">P3X46_012485</name>
</gene>